<organism evidence="9 10">
    <name type="scientific">Urochloa decumbens</name>
    <dbReference type="NCBI Taxonomy" id="240449"/>
    <lineage>
        <taxon>Eukaryota</taxon>
        <taxon>Viridiplantae</taxon>
        <taxon>Streptophyta</taxon>
        <taxon>Embryophyta</taxon>
        <taxon>Tracheophyta</taxon>
        <taxon>Spermatophyta</taxon>
        <taxon>Magnoliopsida</taxon>
        <taxon>Liliopsida</taxon>
        <taxon>Poales</taxon>
        <taxon>Poaceae</taxon>
        <taxon>PACMAD clade</taxon>
        <taxon>Panicoideae</taxon>
        <taxon>Panicodae</taxon>
        <taxon>Paniceae</taxon>
        <taxon>Melinidinae</taxon>
        <taxon>Urochloa</taxon>
    </lineage>
</organism>
<evidence type="ECO:0000313" key="10">
    <source>
        <dbReference type="Proteomes" id="UP001497457"/>
    </source>
</evidence>
<name>A0ABC9ATH8_9POAL</name>
<comment type="similarity">
    <text evidence="2 7">Belongs to the FPP/GGPP synthase family.</text>
</comment>
<evidence type="ECO:0000256" key="2">
    <source>
        <dbReference type="ARBA" id="ARBA00006706"/>
    </source>
</evidence>
<dbReference type="GO" id="GO:0046872">
    <property type="term" value="F:metal ion binding"/>
    <property type="evidence" value="ECO:0007669"/>
    <property type="project" value="UniProtKB-KW"/>
</dbReference>
<reference evidence="10" key="1">
    <citation type="submission" date="2024-06" db="EMBL/GenBank/DDBJ databases">
        <authorList>
            <person name="Ryan C."/>
        </authorList>
    </citation>
    <scope>NUCLEOTIDE SEQUENCE [LARGE SCALE GENOMIC DNA]</scope>
</reference>
<evidence type="ECO:0000256" key="5">
    <source>
        <dbReference type="ARBA" id="ARBA00022842"/>
    </source>
</evidence>
<dbReference type="Proteomes" id="UP001497457">
    <property type="component" value="Chromosome 22rd"/>
</dbReference>
<dbReference type="GO" id="GO:0008299">
    <property type="term" value="P:isoprenoid biosynthetic process"/>
    <property type="evidence" value="ECO:0007669"/>
    <property type="project" value="UniProtKB-KW"/>
</dbReference>
<protein>
    <recommendedName>
        <fullName evidence="11">Farnesyl pyrophosphate synthase</fullName>
    </recommendedName>
</protein>
<dbReference type="PANTHER" id="PTHR11525">
    <property type="entry name" value="FARNESYL-PYROPHOSPHATE SYNTHETASE"/>
    <property type="match status" value="1"/>
</dbReference>
<dbReference type="CDD" id="cd00685">
    <property type="entry name" value="Trans_IPPS_HT"/>
    <property type="match status" value="1"/>
</dbReference>
<evidence type="ECO:0008006" key="11">
    <source>
        <dbReference type="Google" id="ProtNLM"/>
    </source>
</evidence>
<keyword evidence="4" id="KW-0479">Metal-binding</keyword>
<evidence type="ECO:0000256" key="7">
    <source>
        <dbReference type="RuleBase" id="RU004466"/>
    </source>
</evidence>
<dbReference type="SFLD" id="SFLDG01017">
    <property type="entry name" value="Polyprenyl_Transferase_Like"/>
    <property type="match status" value="1"/>
</dbReference>
<dbReference type="AlphaFoldDB" id="A0ABC9ATH8"/>
<keyword evidence="3 7" id="KW-0808">Transferase</keyword>
<sequence length="428" mass="49680">MASSSQTSTIEADIEVKLVLHEDAPPPASAQCSGEAAAPPPKVEEGYPLPSEGGGIADYRERFMKVYDRLRGELVNDDYLYKFAPNSREGEVVADNSREDQIPAEHADFLRRITDEARRRVEQMIDYNVPGGKLNRGLSVVDSYMLLKQGSEVTEDEFFLACVLGWCVEWFQACALVLDDIMDGAHMRREKKCWFRLPKVGLHGIKDCVLLKCHIARLFKKYFREKHYYLELTELWDEISLQTSLGQMLDLTSTHHEANDIKNYNIQLYHRIVKYKTSYYSFYLPVACALLLYGAKLENFKRIRDILIDMGIYFQAQDDYLDCFEDPLKIGKIGTDIEDHKCSWLFVEALGHANNNQLEELVKNYGRQDQTSVSRVKSTYLTLDLKEKFFKYEDRAYRHLVSSIEAQRDHALKEILNLFLKKIHRRRK</sequence>
<dbReference type="Gene3D" id="1.10.600.10">
    <property type="entry name" value="Farnesyl Diphosphate Synthase"/>
    <property type="match status" value="1"/>
</dbReference>
<evidence type="ECO:0000256" key="1">
    <source>
        <dbReference type="ARBA" id="ARBA00001946"/>
    </source>
</evidence>
<proteinExistence type="inferred from homology"/>
<reference evidence="9 10" key="2">
    <citation type="submission" date="2024-10" db="EMBL/GenBank/DDBJ databases">
        <authorList>
            <person name="Ryan C."/>
        </authorList>
    </citation>
    <scope>NUCLEOTIDE SEQUENCE [LARGE SCALE GENOMIC DNA]</scope>
</reference>
<dbReference type="PANTHER" id="PTHR11525:SF14">
    <property type="entry name" value="OS04G0657100 PROTEIN"/>
    <property type="match status" value="1"/>
</dbReference>
<evidence type="ECO:0000256" key="3">
    <source>
        <dbReference type="ARBA" id="ARBA00022679"/>
    </source>
</evidence>
<dbReference type="InterPro" id="IPR000092">
    <property type="entry name" value="Polyprenyl_synt"/>
</dbReference>
<gene>
    <name evidence="9" type="ORF">URODEC1_LOCUS57328</name>
</gene>
<dbReference type="SUPFAM" id="SSF48576">
    <property type="entry name" value="Terpenoid synthases"/>
    <property type="match status" value="1"/>
</dbReference>
<dbReference type="FunFam" id="1.10.600.10:FF:000008">
    <property type="entry name" value="Farnesyl pyrophosphate synthase"/>
    <property type="match status" value="1"/>
</dbReference>
<keyword evidence="6" id="KW-0414">Isoprene biosynthesis</keyword>
<evidence type="ECO:0000256" key="4">
    <source>
        <dbReference type="ARBA" id="ARBA00022723"/>
    </source>
</evidence>
<evidence type="ECO:0000313" key="9">
    <source>
        <dbReference type="EMBL" id="CAL4984044.1"/>
    </source>
</evidence>
<feature type="region of interest" description="Disordered" evidence="8">
    <location>
        <begin position="18"/>
        <end position="51"/>
    </location>
</feature>
<dbReference type="SFLD" id="SFLDS00005">
    <property type="entry name" value="Isoprenoid_Synthase_Type_I"/>
    <property type="match status" value="1"/>
</dbReference>
<dbReference type="GO" id="GO:0016740">
    <property type="term" value="F:transferase activity"/>
    <property type="evidence" value="ECO:0007669"/>
    <property type="project" value="UniProtKB-KW"/>
</dbReference>
<dbReference type="InterPro" id="IPR008949">
    <property type="entry name" value="Isoprenoid_synthase_dom_sf"/>
</dbReference>
<evidence type="ECO:0000256" key="8">
    <source>
        <dbReference type="SAM" id="MobiDB-lite"/>
    </source>
</evidence>
<dbReference type="InterPro" id="IPR039702">
    <property type="entry name" value="FPS1-like"/>
</dbReference>
<evidence type="ECO:0000256" key="6">
    <source>
        <dbReference type="ARBA" id="ARBA00023229"/>
    </source>
</evidence>
<comment type="cofactor">
    <cofactor evidence="1">
        <name>Mg(2+)</name>
        <dbReference type="ChEBI" id="CHEBI:18420"/>
    </cofactor>
</comment>
<accession>A0ABC9ATH8</accession>
<keyword evidence="10" id="KW-1185">Reference proteome</keyword>
<keyword evidence="5" id="KW-0460">Magnesium</keyword>
<dbReference type="Pfam" id="PF00348">
    <property type="entry name" value="polyprenyl_synt"/>
    <property type="match status" value="1"/>
</dbReference>
<dbReference type="EMBL" id="OZ075132">
    <property type="protein sequence ID" value="CAL4984044.1"/>
    <property type="molecule type" value="Genomic_DNA"/>
</dbReference>